<accession>A0A1G7HFJ1</accession>
<dbReference type="EMBL" id="JAWXXP010000001">
    <property type="protein sequence ID" value="MDX5993755.1"/>
    <property type="molecule type" value="Genomic_DNA"/>
</dbReference>
<organism evidence="2 3">
    <name type="scientific">Ectopseudomonas alcaliphila</name>
    <dbReference type="NCBI Taxonomy" id="101564"/>
    <lineage>
        <taxon>Bacteria</taxon>
        <taxon>Pseudomonadati</taxon>
        <taxon>Pseudomonadota</taxon>
        <taxon>Gammaproteobacteria</taxon>
        <taxon>Pseudomonadales</taxon>
        <taxon>Pseudomonadaceae</taxon>
        <taxon>Ectopseudomonas</taxon>
    </lineage>
</organism>
<dbReference type="EMBL" id="FNAE01000005">
    <property type="protein sequence ID" value="SDE99267.1"/>
    <property type="molecule type" value="Genomic_DNA"/>
</dbReference>
<dbReference type="AlphaFoldDB" id="A0A1G7HFJ1"/>
<evidence type="ECO:0000313" key="4">
    <source>
        <dbReference type="Proteomes" id="UP001278050"/>
    </source>
</evidence>
<protein>
    <submittedName>
        <fullName evidence="2">Uncharacterized protein</fullName>
    </submittedName>
</protein>
<keyword evidence="4" id="KW-1185">Reference proteome</keyword>
<reference evidence="2 3" key="1">
    <citation type="submission" date="2016-10" db="EMBL/GenBank/DDBJ databases">
        <authorList>
            <person name="de Groot N.N."/>
        </authorList>
    </citation>
    <scope>NUCLEOTIDE SEQUENCE [LARGE SCALE GENOMIC DNA]</scope>
    <source>
        <strain evidence="2 3">JCM 10630</strain>
    </source>
</reference>
<evidence type="ECO:0000313" key="1">
    <source>
        <dbReference type="EMBL" id="MDX5993755.1"/>
    </source>
</evidence>
<evidence type="ECO:0000313" key="3">
    <source>
        <dbReference type="Proteomes" id="UP000182413"/>
    </source>
</evidence>
<proteinExistence type="predicted"/>
<dbReference type="Proteomes" id="UP000182413">
    <property type="component" value="Unassembled WGS sequence"/>
</dbReference>
<gene>
    <name evidence="2" type="ORF">SAMN05216575_10581</name>
    <name evidence="1" type="ORF">SIM71_16925</name>
</gene>
<name>A0A1G7HFJ1_9GAMM</name>
<sequence>MNPRFKPYRGPSGGWGSAYSVGSILLRERAPLTGALALLKQNRSRG</sequence>
<dbReference type="RefSeq" id="WP_156085550.1">
    <property type="nucleotide sequence ID" value="NZ_CBCSET010000007.1"/>
</dbReference>
<evidence type="ECO:0000313" key="2">
    <source>
        <dbReference type="EMBL" id="SDE99267.1"/>
    </source>
</evidence>
<dbReference type="Proteomes" id="UP001278050">
    <property type="component" value="Unassembled WGS sequence"/>
</dbReference>
<reference evidence="1 4" key="2">
    <citation type="submission" date="2023-11" db="EMBL/GenBank/DDBJ databases">
        <title>MicrobeMod: A computational toolkit for identifying prokaryotic methylation and restriction-modification with nanopore sequencing.</title>
        <authorList>
            <person name="Crits-Christoph A."/>
            <person name="Kang S.C."/>
            <person name="Lee H."/>
            <person name="Ostrov N."/>
        </authorList>
    </citation>
    <scope>NUCLEOTIDE SEQUENCE [LARGE SCALE GENOMIC DNA]</scope>
    <source>
        <strain evidence="1 4">ATCC BAA-571</strain>
    </source>
</reference>